<evidence type="ECO:0000256" key="1">
    <source>
        <dbReference type="SAM" id="MobiDB-lite"/>
    </source>
</evidence>
<evidence type="ECO:0000256" key="2">
    <source>
        <dbReference type="SAM" id="Phobius"/>
    </source>
</evidence>
<organism evidence="3 4">
    <name type="scientific">Borborobacter arsenicus</name>
    <dbReference type="NCBI Taxonomy" id="1851146"/>
    <lineage>
        <taxon>Bacteria</taxon>
        <taxon>Pseudomonadati</taxon>
        <taxon>Pseudomonadota</taxon>
        <taxon>Alphaproteobacteria</taxon>
        <taxon>Hyphomicrobiales</taxon>
        <taxon>Phyllobacteriaceae</taxon>
        <taxon>Borborobacter</taxon>
    </lineage>
</organism>
<proteinExistence type="predicted"/>
<keyword evidence="4" id="KW-1185">Reference proteome</keyword>
<comment type="caution">
    <text evidence="3">The sequence shown here is derived from an EMBL/GenBank/DDBJ whole genome shotgun (WGS) entry which is preliminary data.</text>
</comment>
<keyword evidence="2" id="KW-1133">Transmembrane helix</keyword>
<dbReference type="AlphaFoldDB" id="A0A432V2V3"/>
<name>A0A432V2V3_9HYPH</name>
<reference evidence="3 4" key="1">
    <citation type="submission" date="2018-11" db="EMBL/GenBank/DDBJ databases">
        <title>Pseudaminobacter arsenicus sp. nov., an arsenic-resistant bacterium isolated from arsenic-rich aquifers.</title>
        <authorList>
            <person name="Mu Y."/>
        </authorList>
    </citation>
    <scope>NUCLEOTIDE SEQUENCE [LARGE SCALE GENOMIC DNA]</scope>
    <source>
        <strain evidence="3 4">CB3</strain>
    </source>
</reference>
<dbReference type="OrthoDB" id="8099241at2"/>
<protein>
    <submittedName>
        <fullName evidence="3">Uncharacterized protein</fullName>
    </submittedName>
</protein>
<evidence type="ECO:0000313" key="3">
    <source>
        <dbReference type="EMBL" id="RUM96445.1"/>
    </source>
</evidence>
<feature type="transmembrane region" description="Helical" evidence="2">
    <location>
        <begin position="160"/>
        <end position="179"/>
    </location>
</feature>
<sequence>MRFLFLLVLLAGAAMGVFYPWFVNNFSGHEIGTWRVYDRASGFKPVMARLDASDMPVRVLVDMTAVGEPALVGTRTVVTITAATDGRTVLADTLTFQGSRVRDESPQTNEKIFRAEAGVIADTQGGSYTFTLGPGDAEGIDMHAVDLVLRADAADLDERAQPIGFSLMAIGVIGFVIAMRRRRGSERRNPNSQPPPPRWGRNGGGSS</sequence>
<keyword evidence="2" id="KW-0472">Membrane</keyword>
<dbReference type="EMBL" id="RKST01000019">
    <property type="protein sequence ID" value="RUM96445.1"/>
    <property type="molecule type" value="Genomic_DNA"/>
</dbReference>
<feature type="region of interest" description="Disordered" evidence="1">
    <location>
        <begin position="184"/>
        <end position="207"/>
    </location>
</feature>
<evidence type="ECO:0000313" key="4">
    <source>
        <dbReference type="Proteomes" id="UP000281647"/>
    </source>
</evidence>
<gene>
    <name evidence="3" type="ORF">EET67_18035</name>
</gene>
<dbReference type="RefSeq" id="WP_128627935.1">
    <property type="nucleotide sequence ID" value="NZ_RKST01000019.1"/>
</dbReference>
<dbReference type="Proteomes" id="UP000281647">
    <property type="component" value="Unassembled WGS sequence"/>
</dbReference>
<accession>A0A432V2V3</accession>
<keyword evidence="2" id="KW-0812">Transmembrane</keyword>